<dbReference type="RefSeq" id="WP_145289503.1">
    <property type="nucleotide sequence ID" value="NZ_VMSJ01000004.1"/>
</dbReference>
<dbReference type="EMBL" id="VMSJ01000004">
    <property type="protein sequence ID" value="TVT27374.1"/>
    <property type="molecule type" value="Genomic_DNA"/>
</dbReference>
<evidence type="ECO:0000313" key="8">
    <source>
        <dbReference type="EMBL" id="TVT27374.1"/>
    </source>
</evidence>
<feature type="transmembrane region" description="Helical" evidence="6">
    <location>
        <begin position="42"/>
        <end position="62"/>
    </location>
</feature>
<dbReference type="GO" id="GO:0005886">
    <property type="term" value="C:plasma membrane"/>
    <property type="evidence" value="ECO:0007669"/>
    <property type="project" value="UniProtKB-SubCell"/>
</dbReference>
<comment type="subcellular location">
    <subcellularLocation>
        <location evidence="1">Cell membrane</location>
        <topology evidence="1">Multi-pass membrane protein</topology>
    </subcellularLocation>
</comment>
<name>A0A558ASY5_9STAP</name>
<evidence type="ECO:0000313" key="9">
    <source>
        <dbReference type="Proteomes" id="UP000315103"/>
    </source>
</evidence>
<reference evidence="8 9" key="1">
    <citation type="submission" date="2019-07" db="EMBL/GenBank/DDBJ databases">
        <title>Salinicoccus cyprini sp. nov., isolated from gastro-intestinal tract of mirror carp, Cyprinus carpio var. specularis, collected from Gobind Sagar Reservoir, Himachal Pradesh, India.</title>
        <authorList>
            <person name="Talwar C."/>
            <person name="Singh A.K."/>
            <person name="Lal R."/>
            <person name="Negi R.K."/>
        </authorList>
    </citation>
    <scope>NUCLEOTIDE SEQUENCE [LARGE SCALE GENOMIC DNA]</scope>
    <source>
        <strain evidence="8 9">CT19</strain>
    </source>
</reference>
<dbReference type="Proteomes" id="UP000315103">
    <property type="component" value="Unassembled WGS sequence"/>
</dbReference>
<proteinExistence type="predicted"/>
<keyword evidence="5 6" id="KW-0472">Membrane</keyword>
<gene>
    <name evidence="8" type="ORF">FO441_10045</name>
</gene>
<feature type="transmembrane region" description="Helical" evidence="6">
    <location>
        <begin position="12"/>
        <end position="30"/>
    </location>
</feature>
<keyword evidence="3 6" id="KW-0812">Transmembrane</keyword>
<accession>A0A558ASY5</accession>
<evidence type="ECO:0000256" key="4">
    <source>
        <dbReference type="ARBA" id="ARBA00022989"/>
    </source>
</evidence>
<keyword evidence="9" id="KW-1185">Reference proteome</keyword>
<dbReference type="AlphaFoldDB" id="A0A558ASY5"/>
<keyword evidence="2" id="KW-1003">Cell membrane</keyword>
<evidence type="ECO:0000256" key="2">
    <source>
        <dbReference type="ARBA" id="ARBA00022475"/>
    </source>
</evidence>
<evidence type="ECO:0000256" key="6">
    <source>
        <dbReference type="SAM" id="Phobius"/>
    </source>
</evidence>
<comment type="caution">
    <text evidence="8">The sequence shown here is derived from an EMBL/GenBank/DDBJ whole genome shotgun (WGS) entry which is preliminary data.</text>
</comment>
<keyword evidence="4 6" id="KW-1133">Transmembrane helix</keyword>
<evidence type="ECO:0000256" key="1">
    <source>
        <dbReference type="ARBA" id="ARBA00004651"/>
    </source>
</evidence>
<evidence type="ECO:0000256" key="3">
    <source>
        <dbReference type="ARBA" id="ARBA00022692"/>
    </source>
</evidence>
<dbReference type="InterPro" id="IPR027379">
    <property type="entry name" value="CLS_N"/>
</dbReference>
<evidence type="ECO:0000256" key="5">
    <source>
        <dbReference type="ARBA" id="ARBA00023136"/>
    </source>
</evidence>
<evidence type="ECO:0000259" key="7">
    <source>
        <dbReference type="Pfam" id="PF13396"/>
    </source>
</evidence>
<feature type="domain" description="Cardiolipin synthase N-terminal" evidence="7">
    <location>
        <begin position="21"/>
        <end position="62"/>
    </location>
</feature>
<organism evidence="8 9">
    <name type="scientific">Salinicoccus cyprini</name>
    <dbReference type="NCBI Taxonomy" id="2493691"/>
    <lineage>
        <taxon>Bacteria</taxon>
        <taxon>Bacillati</taxon>
        <taxon>Bacillota</taxon>
        <taxon>Bacilli</taxon>
        <taxon>Bacillales</taxon>
        <taxon>Staphylococcaceae</taxon>
        <taxon>Salinicoccus</taxon>
    </lineage>
</organism>
<protein>
    <recommendedName>
        <fullName evidence="7">Cardiolipin synthase N-terminal domain-containing protein</fullName>
    </recommendedName>
</protein>
<dbReference type="Pfam" id="PF13396">
    <property type="entry name" value="PLDc_N"/>
    <property type="match status" value="1"/>
</dbReference>
<sequence length="65" mass="7965">MNMDIQEYLPFLIPLFLLQLVLMVTALIMIIRQQRFRYFNRIIWIVIVIILNIIGPILYFVLERR</sequence>